<feature type="region of interest" description="Disordered" evidence="1">
    <location>
        <begin position="32"/>
        <end position="61"/>
    </location>
</feature>
<accession>A0A380WT42</accession>
<gene>
    <name evidence="3" type="ORF">NCTC9810_00439</name>
</gene>
<sequence>MEKLNINQLIRKIGLSFFSLFLTITFAACSNQNANTNKDNNTQAEEADNNKDQKEDSEKTE</sequence>
<feature type="chain" id="PRO_5039597288" description="Lipoprotein" evidence="2">
    <location>
        <begin position="28"/>
        <end position="61"/>
    </location>
</feature>
<evidence type="ECO:0000256" key="1">
    <source>
        <dbReference type="SAM" id="MobiDB-lite"/>
    </source>
</evidence>
<dbReference type="RefSeq" id="WP_115595032.1">
    <property type="nucleotide sequence ID" value="NZ_UFTA01000002.1"/>
</dbReference>
<evidence type="ECO:0000313" key="3">
    <source>
        <dbReference type="EMBL" id="SUU92118.1"/>
    </source>
</evidence>
<dbReference type="PROSITE" id="PS51257">
    <property type="entry name" value="PROKAR_LIPOPROTEIN"/>
    <property type="match status" value="1"/>
</dbReference>
<organism evidence="3 4">
    <name type="scientific">Anaerococcus octavius</name>
    <dbReference type="NCBI Taxonomy" id="54007"/>
    <lineage>
        <taxon>Bacteria</taxon>
        <taxon>Bacillati</taxon>
        <taxon>Bacillota</taxon>
        <taxon>Tissierellia</taxon>
        <taxon>Tissierellales</taxon>
        <taxon>Peptoniphilaceae</taxon>
        <taxon>Anaerococcus</taxon>
    </lineage>
</organism>
<dbReference type="EMBL" id="UFTA01000002">
    <property type="protein sequence ID" value="SUU92118.1"/>
    <property type="molecule type" value="Genomic_DNA"/>
</dbReference>
<evidence type="ECO:0008006" key="5">
    <source>
        <dbReference type="Google" id="ProtNLM"/>
    </source>
</evidence>
<reference evidence="3 4" key="1">
    <citation type="submission" date="2018-06" db="EMBL/GenBank/DDBJ databases">
        <authorList>
            <consortium name="Pathogen Informatics"/>
            <person name="Doyle S."/>
        </authorList>
    </citation>
    <scope>NUCLEOTIDE SEQUENCE [LARGE SCALE GENOMIC DNA]</scope>
    <source>
        <strain evidence="3 4">NCTC9810</strain>
    </source>
</reference>
<keyword evidence="2" id="KW-0732">Signal</keyword>
<protein>
    <recommendedName>
        <fullName evidence="5">Lipoprotein</fullName>
    </recommendedName>
</protein>
<evidence type="ECO:0000256" key="2">
    <source>
        <dbReference type="SAM" id="SignalP"/>
    </source>
</evidence>
<proteinExistence type="predicted"/>
<dbReference type="AlphaFoldDB" id="A0A380WT42"/>
<feature type="compositionally biased region" description="Low complexity" evidence="1">
    <location>
        <begin position="32"/>
        <end position="44"/>
    </location>
</feature>
<dbReference type="Proteomes" id="UP000255124">
    <property type="component" value="Unassembled WGS sequence"/>
</dbReference>
<feature type="signal peptide" evidence="2">
    <location>
        <begin position="1"/>
        <end position="27"/>
    </location>
</feature>
<feature type="compositionally biased region" description="Basic and acidic residues" evidence="1">
    <location>
        <begin position="48"/>
        <end position="61"/>
    </location>
</feature>
<evidence type="ECO:0000313" key="4">
    <source>
        <dbReference type="Proteomes" id="UP000255124"/>
    </source>
</evidence>
<name>A0A380WT42_9FIRM</name>